<evidence type="ECO:0000256" key="3">
    <source>
        <dbReference type="ARBA" id="ARBA00022833"/>
    </source>
</evidence>
<sequence>MLSAACDQCRRTKTKCIRNDNDHETCANCASFRISCTYLDPSYKRGPPKGYLTAVEKRLQQVESVLGTIVGSPDARAQGVVNDLRSDELAREIINRVDRGPFGPNGRNARQSGLTRESFLNAVYNESSQNSRTNRQSRAAREYVSSHQDALCEPTPEWQERLGQQLERNDSGHAIRRSISHAPQSAQPSGGHHGHDDRRPNKMLKTFDHRSISTGTLTSHAESKTSDDSSSDEDGFFNRMGSLSLDENNQIRYHSDASALPLLNLFSDGGARMPPMSRRWSPEEDNAARRPIDDFDNEQMPSPEKQDFLLDLYFTYVHPVLPVIHKASFLSDYNAIVNGHVHAHPPLLAERRRNVKMLSLAMFTIACRYYDNELPLPSPGSMWEAGCEYLGCLKRMLGATYFQSCISTCQVLLILAYREGGIGSTEQGWLFLGMSLRPLGLHRAADGWQQNGRDLFTPAQKQERKQVWCACSIVDKCVLSADVPRDWTMFYLIVPGICPYFLVRSSRRPVAIREREFDTGLPSEDERDEVEQWQPHRSVSQRARYGPVVSHTLSCFNAATTLSIIQGCIVDQIYPVRKTPNARQMKDLSGLETRLGQWYRNLPKHLHYDVSNNSPVPPPHILTLHVQYWCSVLLLHRRFAERPGSQPAPQSPRNTESSKAFDLCRHAATKITDIVTVYSATFCLRRCPAFLSAYLFSAGVMHIATLSSNPSDAQSSRGLQQALSSMRAMEVVWPSAVRVRELLSGAKLRVEIPKQILRPADQCRRESETGLHKPQSSPSCVIAKPRPHAPIVSYTPSAAERDMSTRLMAHMLGLDIPYIEPSTCYHYYGVRA</sequence>
<feature type="domain" description="Zn(2)-C6 fungal-type" evidence="9">
    <location>
        <begin position="5"/>
        <end position="38"/>
    </location>
</feature>
<dbReference type="Gene3D" id="4.10.240.10">
    <property type="entry name" value="Zn(2)-C6 fungal-type DNA-binding domain"/>
    <property type="match status" value="1"/>
</dbReference>
<keyword evidence="4" id="KW-0805">Transcription regulation</keyword>
<dbReference type="CDD" id="cd12148">
    <property type="entry name" value="fungal_TF_MHR"/>
    <property type="match status" value="1"/>
</dbReference>
<dbReference type="GO" id="GO:0006351">
    <property type="term" value="P:DNA-templated transcription"/>
    <property type="evidence" value="ECO:0007669"/>
    <property type="project" value="InterPro"/>
</dbReference>
<dbReference type="SUPFAM" id="SSF57701">
    <property type="entry name" value="Zn2/Cys6 DNA-binding domain"/>
    <property type="match status" value="1"/>
</dbReference>
<evidence type="ECO:0000256" key="7">
    <source>
        <dbReference type="ARBA" id="ARBA00023242"/>
    </source>
</evidence>
<dbReference type="GO" id="GO:0000981">
    <property type="term" value="F:DNA-binding transcription factor activity, RNA polymerase II-specific"/>
    <property type="evidence" value="ECO:0007669"/>
    <property type="project" value="InterPro"/>
</dbReference>
<evidence type="ECO:0000256" key="2">
    <source>
        <dbReference type="ARBA" id="ARBA00022723"/>
    </source>
</evidence>
<evidence type="ECO:0000256" key="1">
    <source>
        <dbReference type="ARBA" id="ARBA00004123"/>
    </source>
</evidence>
<dbReference type="EMBL" id="ML170224">
    <property type="protein sequence ID" value="TDL17280.1"/>
    <property type="molecule type" value="Genomic_DNA"/>
</dbReference>
<dbReference type="InterPro" id="IPR007219">
    <property type="entry name" value="XnlR_reg_dom"/>
</dbReference>
<gene>
    <name evidence="10" type="ORF">BD410DRAFT_730171</name>
</gene>
<protein>
    <recommendedName>
        <fullName evidence="9">Zn(2)-C6 fungal-type domain-containing protein</fullName>
    </recommendedName>
</protein>
<dbReference type="STRING" id="50990.A0A4Y7PRZ0"/>
<reference evidence="10 11" key="1">
    <citation type="submission" date="2018-06" db="EMBL/GenBank/DDBJ databases">
        <title>A transcriptomic atlas of mushroom development highlights an independent origin of complex multicellularity.</title>
        <authorList>
            <consortium name="DOE Joint Genome Institute"/>
            <person name="Krizsan K."/>
            <person name="Almasi E."/>
            <person name="Merenyi Z."/>
            <person name="Sahu N."/>
            <person name="Viragh M."/>
            <person name="Koszo T."/>
            <person name="Mondo S."/>
            <person name="Kiss B."/>
            <person name="Balint B."/>
            <person name="Kues U."/>
            <person name="Barry K."/>
            <person name="Hegedus J.C."/>
            <person name="Henrissat B."/>
            <person name="Johnson J."/>
            <person name="Lipzen A."/>
            <person name="Ohm R."/>
            <person name="Nagy I."/>
            <person name="Pangilinan J."/>
            <person name="Yan J."/>
            <person name="Xiong Y."/>
            <person name="Grigoriev I.V."/>
            <person name="Hibbett D.S."/>
            <person name="Nagy L.G."/>
        </authorList>
    </citation>
    <scope>NUCLEOTIDE SEQUENCE [LARGE SCALE GENOMIC DNA]</scope>
    <source>
        <strain evidence="10 11">SZMC22713</strain>
    </source>
</reference>
<evidence type="ECO:0000313" key="10">
    <source>
        <dbReference type="EMBL" id="TDL17280.1"/>
    </source>
</evidence>
<evidence type="ECO:0000256" key="4">
    <source>
        <dbReference type="ARBA" id="ARBA00023015"/>
    </source>
</evidence>
<dbReference type="InterPro" id="IPR001138">
    <property type="entry name" value="Zn2Cys6_DnaBD"/>
</dbReference>
<dbReference type="InterPro" id="IPR051615">
    <property type="entry name" value="Transcr_Regulatory_Elem"/>
</dbReference>
<comment type="subcellular location">
    <subcellularLocation>
        <location evidence="1">Nucleus</location>
    </subcellularLocation>
</comment>
<feature type="compositionally biased region" description="Basic and acidic residues" evidence="8">
    <location>
        <begin position="280"/>
        <end position="293"/>
    </location>
</feature>
<dbReference type="GO" id="GO:0008270">
    <property type="term" value="F:zinc ion binding"/>
    <property type="evidence" value="ECO:0007669"/>
    <property type="project" value="InterPro"/>
</dbReference>
<dbReference type="GO" id="GO:0005634">
    <property type="term" value="C:nucleus"/>
    <property type="evidence" value="ECO:0007669"/>
    <property type="project" value="UniProtKB-SubCell"/>
</dbReference>
<dbReference type="PROSITE" id="PS50048">
    <property type="entry name" value="ZN2_CY6_FUNGAL_2"/>
    <property type="match status" value="1"/>
</dbReference>
<feature type="compositionally biased region" description="Low complexity" evidence="8">
    <location>
        <begin position="127"/>
        <end position="137"/>
    </location>
</feature>
<dbReference type="PROSITE" id="PS00463">
    <property type="entry name" value="ZN2_CY6_FUNGAL_1"/>
    <property type="match status" value="1"/>
</dbReference>
<feature type="region of interest" description="Disordered" evidence="8">
    <location>
        <begin position="180"/>
        <end position="233"/>
    </location>
</feature>
<proteinExistence type="predicted"/>
<evidence type="ECO:0000256" key="8">
    <source>
        <dbReference type="SAM" id="MobiDB-lite"/>
    </source>
</evidence>
<dbReference type="Pfam" id="PF00172">
    <property type="entry name" value="Zn_clus"/>
    <property type="match status" value="1"/>
</dbReference>
<feature type="region of interest" description="Disordered" evidence="8">
    <location>
        <begin position="125"/>
        <end position="155"/>
    </location>
</feature>
<dbReference type="CDD" id="cd00067">
    <property type="entry name" value="GAL4"/>
    <property type="match status" value="1"/>
</dbReference>
<dbReference type="InterPro" id="IPR036864">
    <property type="entry name" value="Zn2-C6_fun-type_DNA-bd_sf"/>
</dbReference>
<keyword evidence="7" id="KW-0539">Nucleus</keyword>
<evidence type="ECO:0000259" key="9">
    <source>
        <dbReference type="PROSITE" id="PS50048"/>
    </source>
</evidence>
<dbReference type="PANTHER" id="PTHR31313:SF78">
    <property type="entry name" value="TRANSCRIPTION FACTOR DOMAIN-CONTAINING PROTEIN"/>
    <property type="match status" value="1"/>
</dbReference>
<dbReference type="Proteomes" id="UP000294933">
    <property type="component" value="Unassembled WGS sequence"/>
</dbReference>
<dbReference type="VEuPathDB" id="FungiDB:BD410DRAFT_730171"/>
<evidence type="ECO:0000256" key="5">
    <source>
        <dbReference type="ARBA" id="ARBA00023125"/>
    </source>
</evidence>
<keyword evidence="5" id="KW-0238">DNA-binding</keyword>
<name>A0A4Y7PRZ0_9AGAM</name>
<dbReference type="Pfam" id="PF04082">
    <property type="entry name" value="Fungal_trans"/>
    <property type="match status" value="1"/>
</dbReference>
<keyword evidence="11" id="KW-1185">Reference proteome</keyword>
<dbReference type="PANTHER" id="PTHR31313">
    <property type="entry name" value="TY1 ENHANCER ACTIVATOR"/>
    <property type="match status" value="1"/>
</dbReference>
<evidence type="ECO:0000313" key="11">
    <source>
        <dbReference type="Proteomes" id="UP000294933"/>
    </source>
</evidence>
<feature type="region of interest" description="Disordered" evidence="8">
    <location>
        <begin position="275"/>
        <end position="300"/>
    </location>
</feature>
<accession>A0A4Y7PRZ0</accession>
<feature type="compositionally biased region" description="Basic and acidic residues" evidence="8">
    <location>
        <begin position="193"/>
        <end position="211"/>
    </location>
</feature>
<dbReference type="SMART" id="SM00066">
    <property type="entry name" value="GAL4"/>
    <property type="match status" value="1"/>
</dbReference>
<keyword evidence="6" id="KW-0804">Transcription</keyword>
<evidence type="ECO:0000256" key="6">
    <source>
        <dbReference type="ARBA" id="ARBA00023163"/>
    </source>
</evidence>
<dbReference type="AlphaFoldDB" id="A0A4Y7PRZ0"/>
<dbReference type="OrthoDB" id="2123952at2759"/>
<keyword evidence="3" id="KW-0862">Zinc</keyword>
<organism evidence="10 11">
    <name type="scientific">Rickenella mellea</name>
    <dbReference type="NCBI Taxonomy" id="50990"/>
    <lineage>
        <taxon>Eukaryota</taxon>
        <taxon>Fungi</taxon>
        <taxon>Dikarya</taxon>
        <taxon>Basidiomycota</taxon>
        <taxon>Agaricomycotina</taxon>
        <taxon>Agaricomycetes</taxon>
        <taxon>Hymenochaetales</taxon>
        <taxon>Rickenellaceae</taxon>
        <taxon>Rickenella</taxon>
    </lineage>
</organism>
<keyword evidence="2" id="KW-0479">Metal-binding</keyword>
<dbReference type="GO" id="GO:0003677">
    <property type="term" value="F:DNA binding"/>
    <property type="evidence" value="ECO:0007669"/>
    <property type="project" value="UniProtKB-KW"/>
</dbReference>